<dbReference type="GeneID" id="119738231"/>
<feature type="compositionally biased region" description="Low complexity" evidence="1">
    <location>
        <begin position="281"/>
        <end position="294"/>
    </location>
</feature>
<feature type="transmembrane region" description="Helical" evidence="2">
    <location>
        <begin position="53"/>
        <end position="75"/>
    </location>
</feature>
<keyword evidence="2" id="KW-1133">Transmembrane helix</keyword>
<dbReference type="EnsemblMetazoa" id="XM_038213021.1">
    <property type="protein sequence ID" value="XP_038068949.1"/>
    <property type="gene ID" value="LOC119738231"/>
</dbReference>
<accession>A0A914AZ13</accession>
<dbReference type="RefSeq" id="XP_038068946.1">
    <property type="nucleotide sequence ID" value="XM_038213018.1"/>
</dbReference>
<dbReference type="Proteomes" id="UP000887568">
    <property type="component" value="Unplaced"/>
</dbReference>
<sequence length="330" mass="34919">MGVGQRRGRPARRHRRRHNHHHHRTQQFGLPWSTRGSGSDARPPMPPRLRAQLWSGIIVIIFGMVTGVSFLWFSSSGGLNVIAWAVCPVIGCSMIFIGIFRIVRACQMRNQLELGTSPGGENDNVTAINMGSRVQVGQQAGGTVWATGQSGAAVLPQQAYGAAGGQMGYPSGPQTNVGQVPPPTGLQTNAGQMGYPSGPQTKAEQEAHPTGLQINTGHPGQMGYSSGLQTNAGQVGYPTGLQTNAGQVGYPTGLQTNAGQVGYPTGLQTNARHDGFPTVPQPQAAQPRFFQVQPSVQPTDHIYPYAPESSDAPPPSYDEAVQIGSVPSDK</sequence>
<organism evidence="3 4">
    <name type="scientific">Patiria miniata</name>
    <name type="common">Bat star</name>
    <name type="synonym">Asterina miniata</name>
    <dbReference type="NCBI Taxonomy" id="46514"/>
    <lineage>
        <taxon>Eukaryota</taxon>
        <taxon>Metazoa</taxon>
        <taxon>Echinodermata</taxon>
        <taxon>Eleutherozoa</taxon>
        <taxon>Asterozoa</taxon>
        <taxon>Asteroidea</taxon>
        <taxon>Valvatacea</taxon>
        <taxon>Valvatida</taxon>
        <taxon>Asterinidae</taxon>
        <taxon>Patiria</taxon>
    </lineage>
</organism>
<dbReference type="RefSeq" id="XP_038068949.1">
    <property type="nucleotide sequence ID" value="XM_038213021.1"/>
</dbReference>
<feature type="compositionally biased region" description="Polar residues" evidence="1">
    <location>
        <begin position="212"/>
        <end position="231"/>
    </location>
</feature>
<dbReference type="EnsemblMetazoa" id="XM_038213019.1">
    <property type="protein sequence ID" value="XP_038068947.1"/>
    <property type="gene ID" value="LOC119738231"/>
</dbReference>
<evidence type="ECO:0000313" key="3">
    <source>
        <dbReference type="EnsemblMetazoa" id="XP_038068947.1"/>
    </source>
</evidence>
<evidence type="ECO:0000313" key="4">
    <source>
        <dbReference type="Proteomes" id="UP000887568"/>
    </source>
</evidence>
<reference evidence="3" key="1">
    <citation type="submission" date="2022-11" db="UniProtKB">
        <authorList>
            <consortium name="EnsemblMetazoa"/>
        </authorList>
    </citation>
    <scope>IDENTIFICATION</scope>
</reference>
<protein>
    <submittedName>
        <fullName evidence="3">Uncharacterized protein</fullName>
    </submittedName>
</protein>
<dbReference type="RefSeq" id="XP_038068947.1">
    <property type="nucleotide sequence ID" value="XM_038213019.1"/>
</dbReference>
<feature type="region of interest" description="Disordered" evidence="1">
    <location>
        <begin position="280"/>
        <end position="330"/>
    </location>
</feature>
<dbReference type="EnsemblMetazoa" id="XM_038213018.1">
    <property type="protein sequence ID" value="XP_038068946.1"/>
    <property type="gene ID" value="LOC119738231"/>
</dbReference>
<feature type="transmembrane region" description="Helical" evidence="2">
    <location>
        <begin position="81"/>
        <end position="103"/>
    </location>
</feature>
<dbReference type="AlphaFoldDB" id="A0A914AZ13"/>
<evidence type="ECO:0000256" key="2">
    <source>
        <dbReference type="SAM" id="Phobius"/>
    </source>
</evidence>
<name>A0A914AZ13_PATMI</name>
<evidence type="ECO:0000256" key="1">
    <source>
        <dbReference type="SAM" id="MobiDB-lite"/>
    </source>
</evidence>
<dbReference type="OMA" id="PPELCCH"/>
<feature type="compositionally biased region" description="Basic residues" evidence="1">
    <location>
        <begin position="1"/>
        <end position="25"/>
    </location>
</feature>
<keyword evidence="2" id="KW-0812">Transmembrane</keyword>
<keyword evidence="2" id="KW-0472">Membrane</keyword>
<feature type="region of interest" description="Disordered" evidence="1">
    <location>
        <begin position="1"/>
        <end position="46"/>
    </location>
</feature>
<dbReference type="OrthoDB" id="10605906at2759"/>
<keyword evidence="4" id="KW-1185">Reference proteome</keyword>
<proteinExistence type="predicted"/>
<feature type="region of interest" description="Disordered" evidence="1">
    <location>
        <begin position="170"/>
        <end position="231"/>
    </location>
</feature>